<evidence type="ECO:0000313" key="2">
    <source>
        <dbReference type="Proteomes" id="UP000594263"/>
    </source>
</evidence>
<organism evidence="1 2">
    <name type="scientific">Kalanchoe fedtschenkoi</name>
    <name type="common">Lavender scallops</name>
    <name type="synonym">South American air plant</name>
    <dbReference type="NCBI Taxonomy" id="63787"/>
    <lineage>
        <taxon>Eukaryota</taxon>
        <taxon>Viridiplantae</taxon>
        <taxon>Streptophyta</taxon>
        <taxon>Embryophyta</taxon>
        <taxon>Tracheophyta</taxon>
        <taxon>Spermatophyta</taxon>
        <taxon>Magnoliopsida</taxon>
        <taxon>eudicotyledons</taxon>
        <taxon>Gunneridae</taxon>
        <taxon>Pentapetalae</taxon>
        <taxon>Saxifragales</taxon>
        <taxon>Crassulaceae</taxon>
        <taxon>Kalanchoe</taxon>
    </lineage>
</organism>
<name>A0A7N0RDV5_KALFE</name>
<dbReference type="AlphaFoldDB" id="A0A7N0RDV5"/>
<accession>A0A7N0RDV5</accession>
<dbReference type="Gramene" id="Kaladp0008s0734.1.v1.1">
    <property type="protein sequence ID" value="Kaladp0008s0734.1.v1.1.CDS.1"/>
    <property type="gene ID" value="Kaladp0008s0734.v1.1"/>
</dbReference>
<sequence>MLPKFLIAHFHVFPLKLSMHFNVAKPLVIFDKTSSTKSLHLFYIQQARYISSLNDKSALRETPRINIFNH</sequence>
<reference evidence="1" key="1">
    <citation type="submission" date="2021-01" db="UniProtKB">
        <authorList>
            <consortium name="EnsemblPlants"/>
        </authorList>
    </citation>
    <scope>IDENTIFICATION</scope>
</reference>
<keyword evidence="2" id="KW-1185">Reference proteome</keyword>
<proteinExistence type="predicted"/>
<dbReference type="Proteomes" id="UP000594263">
    <property type="component" value="Unplaced"/>
</dbReference>
<dbReference type="EnsemblPlants" id="Kaladp0008s0734.1.v1.1">
    <property type="protein sequence ID" value="Kaladp0008s0734.1.v1.1.CDS.1"/>
    <property type="gene ID" value="Kaladp0008s0734.v1.1"/>
</dbReference>
<evidence type="ECO:0000313" key="1">
    <source>
        <dbReference type="EnsemblPlants" id="Kaladp0008s0734.1.v1.1.CDS.1"/>
    </source>
</evidence>
<protein>
    <submittedName>
        <fullName evidence="1">Uncharacterized protein</fullName>
    </submittedName>
</protein>